<keyword evidence="1" id="KW-1133">Transmembrane helix</keyword>
<keyword evidence="1" id="KW-0812">Transmembrane</keyword>
<name>A0ABX5QD18_9MICO</name>
<accession>A0ABX5QD18</accession>
<organism evidence="2 3">
    <name type="scientific">Leucobacter muris</name>
    <dbReference type="NCBI Taxonomy" id="1935379"/>
    <lineage>
        <taxon>Bacteria</taxon>
        <taxon>Bacillati</taxon>
        <taxon>Actinomycetota</taxon>
        <taxon>Actinomycetes</taxon>
        <taxon>Micrococcales</taxon>
        <taxon>Microbacteriaceae</taxon>
        <taxon>Leucobacter</taxon>
    </lineage>
</organism>
<keyword evidence="1" id="KW-0472">Membrane</keyword>
<sequence length="179" mass="20044">MKHPLRLLQAFTLFSAGLFALFVFAGNLMDYDSNYQFVKHVLSMDTTFEGNALMWRAITAPWVWTVGYIGIIVAEGVFAVLAIVGAVKLFLRRAAGVAEYDAARKWGYAAYALGFAIWFIGFIVIGSEWFAMWQSDTWNGKDTAMGIVTLWAGFAVLLAMNEPREVTLREGEPLARENR</sequence>
<dbReference type="EMBL" id="CP035037">
    <property type="protein sequence ID" value="QAB16945.1"/>
    <property type="molecule type" value="Genomic_DNA"/>
</dbReference>
<gene>
    <name evidence="2" type="ORF">Leucomu_02525</name>
</gene>
<keyword evidence="3" id="KW-1185">Reference proteome</keyword>
<reference evidence="2 3" key="1">
    <citation type="submission" date="2019-01" db="EMBL/GenBank/DDBJ databases">
        <title>Leucobacter muris sp. nov. isolated from the nose of a laboratory mouse.</title>
        <authorList>
            <person name="Benga L."/>
            <person name="Sproeer C."/>
            <person name="Schumann P."/>
            <person name="Verbarg S."/>
            <person name="Bunk B."/>
            <person name="Engelhardt E."/>
            <person name="Benten P.M."/>
            <person name="Sager M."/>
        </authorList>
    </citation>
    <scope>NUCLEOTIDE SEQUENCE [LARGE SCALE GENOMIC DNA]</scope>
    <source>
        <strain evidence="2 3">DSM 101948</strain>
    </source>
</reference>
<evidence type="ECO:0000313" key="2">
    <source>
        <dbReference type="EMBL" id="QAB16945.1"/>
    </source>
</evidence>
<protein>
    <submittedName>
        <fullName evidence="2">DUF2165 domain-containing protein</fullName>
    </submittedName>
</protein>
<dbReference type="Pfam" id="PF09933">
    <property type="entry name" value="DUF2165"/>
    <property type="match status" value="1"/>
</dbReference>
<evidence type="ECO:0000256" key="1">
    <source>
        <dbReference type="SAM" id="Phobius"/>
    </source>
</evidence>
<dbReference type="InterPro" id="IPR018681">
    <property type="entry name" value="DUF2165_transmembrane"/>
</dbReference>
<feature type="transmembrane region" description="Helical" evidence="1">
    <location>
        <begin position="62"/>
        <end position="87"/>
    </location>
</feature>
<feature type="transmembrane region" description="Helical" evidence="1">
    <location>
        <begin position="108"/>
        <end position="131"/>
    </location>
</feature>
<dbReference type="RefSeq" id="WP_128386236.1">
    <property type="nucleotide sequence ID" value="NZ_CP035037.1"/>
</dbReference>
<feature type="transmembrane region" description="Helical" evidence="1">
    <location>
        <begin position="143"/>
        <end position="160"/>
    </location>
</feature>
<feature type="transmembrane region" description="Helical" evidence="1">
    <location>
        <begin position="7"/>
        <end position="29"/>
    </location>
</feature>
<dbReference type="Proteomes" id="UP000285768">
    <property type="component" value="Chromosome"/>
</dbReference>
<proteinExistence type="predicted"/>
<evidence type="ECO:0000313" key="3">
    <source>
        <dbReference type="Proteomes" id="UP000285768"/>
    </source>
</evidence>